<keyword evidence="5" id="KW-0119">Carbohydrate metabolism</keyword>
<evidence type="ECO:0000256" key="2">
    <source>
        <dbReference type="ARBA" id="ARBA00022723"/>
    </source>
</evidence>
<protein>
    <submittedName>
        <fullName evidence="6">ChbG/HpnK family deacetylase</fullName>
    </submittedName>
</protein>
<proteinExistence type="predicted"/>
<dbReference type="CDD" id="cd10807">
    <property type="entry name" value="YdjC_like_3"/>
    <property type="match status" value="1"/>
</dbReference>
<keyword evidence="3" id="KW-0378">Hydrolase</keyword>
<evidence type="ECO:0000256" key="5">
    <source>
        <dbReference type="ARBA" id="ARBA00023277"/>
    </source>
</evidence>
<reference evidence="6 7" key="1">
    <citation type="submission" date="2023-11" db="EMBL/GenBank/DDBJ databases">
        <title>Paucibacter sp. nov., isolated from fresh soil in Korea.</title>
        <authorList>
            <person name="Le N.T.T."/>
        </authorList>
    </citation>
    <scope>NUCLEOTIDE SEQUENCE [LARGE SCALE GENOMIC DNA]</scope>
    <source>
        <strain evidence="6 7">R3-3</strain>
    </source>
</reference>
<dbReference type="PANTHER" id="PTHR31609:SF1">
    <property type="entry name" value="CARBOHYDRATE DEACETYLASE"/>
    <property type="match status" value="1"/>
</dbReference>
<evidence type="ECO:0000313" key="6">
    <source>
        <dbReference type="EMBL" id="MDY0744309.1"/>
    </source>
</evidence>
<name>A0ABU5DDU3_9BURK</name>
<dbReference type="EMBL" id="JAXCLA010000002">
    <property type="protein sequence ID" value="MDY0744309.1"/>
    <property type="molecule type" value="Genomic_DNA"/>
</dbReference>
<dbReference type="PANTHER" id="PTHR31609">
    <property type="entry name" value="YDJC DEACETYLASE FAMILY MEMBER"/>
    <property type="match status" value="1"/>
</dbReference>
<keyword evidence="7" id="KW-1185">Reference proteome</keyword>
<evidence type="ECO:0000256" key="4">
    <source>
        <dbReference type="ARBA" id="ARBA00022842"/>
    </source>
</evidence>
<dbReference type="InterPro" id="IPR011330">
    <property type="entry name" value="Glyco_hydro/deAcase_b/a-brl"/>
</dbReference>
<dbReference type="RefSeq" id="WP_320422378.1">
    <property type="nucleotide sequence ID" value="NZ_JAXCLA010000002.1"/>
</dbReference>
<keyword evidence="4" id="KW-0460">Magnesium</keyword>
<evidence type="ECO:0000256" key="1">
    <source>
        <dbReference type="ARBA" id="ARBA00001946"/>
    </source>
</evidence>
<comment type="caution">
    <text evidence="6">The sequence shown here is derived from an EMBL/GenBank/DDBJ whole genome shotgun (WGS) entry which is preliminary data.</text>
</comment>
<keyword evidence="2" id="KW-0479">Metal-binding</keyword>
<sequence length="256" mass="28022">MRHGGGREHSFCICVDDYGLHPGINEAVLRLAEQGVIDATGCMVGAPHWREGAARLRESRLAIDVGLHLDFTEHPFDADLRRGVGPLIVSSYLGLLDVAAVRREVRAQLDAFEAVMGRLPDFVDGHQHVHQLPVIREALLDELAYRYREAKPLLRSTRPPPGAGFKARLIGSLGAARLSALAREAGHPQNGRLLGVYDFRGGPMRYAALLRGWLAAARPGDLLMCHPSARIDADDPLSGARRAEYAVLCAFPFKRS</sequence>
<organism evidence="6 7">
    <name type="scientific">Roseateles agri</name>
    <dbReference type="NCBI Taxonomy" id="3098619"/>
    <lineage>
        <taxon>Bacteria</taxon>
        <taxon>Pseudomonadati</taxon>
        <taxon>Pseudomonadota</taxon>
        <taxon>Betaproteobacteria</taxon>
        <taxon>Burkholderiales</taxon>
        <taxon>Sphaerotilaceae</taxon>
        <taxon>Roseateles</taxon>
    </lineage>
</organism>
<evidence type="ECO:0000313" key="7">
    <source>
        <dbReference type="Proteomes" id="UP001285263"/>
    </source>
</evidence>
<gene>
    <name evidence="6" type="ORF">SNE35_07320</name>
</gene>
<comment type="cofactor">
    <cofactor evidence="1">
        <name>Mg(2+)</name>
        <dbReference type="ChEBI" id="CHEBI:18420"/>
    </cofactor>
</comment>
<dbReference type="SUPFAM" id="SSF88713">
    <property type="entry name" value="Glycoside hydrolase/deacetylase"/>
    <property type="match status" value="1"/>
</dbReference>
<accession>A0ABU5DDU3</accession>
<dbReference type="InterPro" id="IPR006879">
    <property type="entry name" value="YdjC-like"/>
</dbReference>
<dbReference type="Gene3D" id="3.20.20.370">
    <property type="entry name" value="Glycoside hydrolase/deacetylase"/>
    <property type="match status" value="1"/>
</dbReference>
<evidence type="ECO:0000256" key="3">
    <source>
        <dbReference type="ARBA" id="ARBA00022801"/>
    </source>
</evidence>
<dbReference type="Proteomes" id="UP001285263">
    <property type="component" value="Unassembled WGS sequence"/>
</dbReference>
<dbReference type="Pfam" id="PF04794">
    <property type="entry name" value="YdjC"/>
    <property type="match status" value="1"/>
</dbReference>